<keyword evidence="5" id="KW-1185">Reference proteome</keyword>
<protein>
    <submittedName>
        <fullName evidence="4">Recombinase family protein</fullName>
    </submittedName>
</protein>
<feature type="domain" description="Resolvase/invertase-type recombinase catalytic" evidence="3">
    <location>
        <begin position="3"/>
        <end position="144"/>
    </location>
</feature>
<evidence type="ECO:0000313" key="5">
    <source>
        <dbReference type="Proteomes" id="UP001258945"/>
    </source>
</evidence>
<comment type="caution">
    <text evidence="4">The sequence shown here is derived from an EMBL/GenBank/DDBJ whole genome shotgun (WGS) entry which is preliminary data.</text>
</comment>
<keyword evidence="2" id="KW-0233">DNA recombination</keyword>
<dbReference type="SUPFAM" id="SSF53041">
    <property type="entry name" value="Resolvase-like"/>
    <property type="match status" value="1"/>
</dbReference>
<dbReference type="RefSeq" id="WP_314283848.1">
    <property type="nucleotide sequence ID" value="NZ_JAVVDO010000038.1"/>
</dbReference>
<gene>
    <name evidence="4" type="ORF">RQ831_17760</name>
</gene>
<dbReference type="PANTHER" id="PTHR30461:SF2">
    <property type="entry name" value="SERINE RECOMBINASE PINE-RELATED"/>
    <property type="match status" value="1"/>
</dbReference>
<evidence type="ECO:0000256" key="2">
    <source>
        <dbReference type="ARBA" id="ARBA00023172"/>
    </source>
</evidence>
<dbReference type="Pfam" id="PF00239">
    <property type="entry name" value="Resolvase"/>
    <property type="match status" value="1"/>
</dbReference>
<sequence length="227" mass="24501">MEPVVAYYRVSTERQGRSGLGLYAQAERCSTFAIQNGLEVAEAFTEVETGKGSDALDRRPQLAAALAAAKRHRCAVLVAKLDRLSRDVHFIAGLMVQRVPFLVAELGADVDPFMLHIYAALAEKERCMISERTRAALAARKRQGALLGNRTNLAEAGAKGAARTAEEARRFAENVEPIINQVKASGVVSLRGVASVLNARGVRTARGGKWAATQVGAVLTRSETKWE</sequence>
<evidence type="ECO:0000256" key="1">
    <source>
        <dbReference type="ARBA" id="ARBA00023125"/>
    </source>
</evidence>
<dbReference type="InterPro" id="IPR006119">
    <property type="entry name" value="Resolv_N"/>
</dbReference>
<accession>A0ABU3MKQ3</accession>
<keyword evidence="1" id="KW-0238">DNA-binding</keyword>
<dbReference type="InterPro" id="IPR050639">
    <property type="entry name" value="SSR_resolvase"/>
</dbReference>
<dbReference type="Proteomes" id="UP001258945">
    <property type="component" value="Unassembled WGS sequence"/>
</dbReference>
<proteinExistence type="predicted"/>
<dbReference type="EMBL" id="JAVVDO010000038">
    <property type="protein sequence ID" value="MDT8332905.1"/>
    <property type="molecule type" value="Genomic_DNA"/>
</dbReference>
<dbReference type="Gene3D" id="3.40.50.1390">
    <property type="entry name" value="Resolvase, N-terminal catalytic domain"/>
    <property type="match status" value="1"/>
</dbReference>
<dbReference type="SMART" id="SM00857">
    <property type="entry name" value="Resolvase"/>
    <property type="match status" value="1"/>
</dbReference>
<reference evidence="4 5" key="1">
    <citation type="journal article" date="2019" name="Microb. Pathog.">
        <title>Comparison of VITEK 2, MALDI-TOF MS, 16S rRNA gene sequencing, and whole-genome sequencing for identification of Roseomonas mucosa.</title>
        <authorList>
            <person name="Rudolph W.W."/>
            <person name="Gunzer F."/>
            <person name="Trauth M."/>
            <person name="Bunk B."/>
            <person name="Bigge R."/>
            <person name="Schrottner P."/>
        </authorList>
    </citation>
    <scope>NUCLEOTIDE SEQUENCE [LARGE SCALE GENOMIC DNA]</scope>
    <source>
        <strain evidence="4 5">DSM 103800</strain>
    </source>
</reference>
<dbReference type="PROSITE" id="PS51736">
    <property type="entry name" value="RECOMBINASES_3"/>
    <property type="match status" value="1"/>
</dbReference>
<dbReference type="CDD" id="cd00338">
    <property type="entry name" value="Ser_Recombinase"/>
    <property type="match status" value="1"/>
</dbReference>
<dbReference type="PANTHER" id="PTHR30461">
    <property type="entry name" value="DNA-INVERTASE FROM LAMBDOID PROPHAGE"/>
    <property type="match status" value="1"/>
</dbReference>
<organism evidence="4 5">
    <name type="scientific">Roseomonas gilardii</name>
    <dbReference type="NCBI Taxonomy" id="257708"/>
    <lineage>
        <taxon>Bacteria</taxon>
        <taxon>Pseudomonadati</taxon>
        <taxon>Pseudomonadota</taxon>
        <taxon>Alphaproteobacteria</taxon>
        <taxon>Acetobacterales</taxon>
        <taxon>Roseomonadaceae</taxon>
        <taxon>Roseomonas</taxon>
    </lineage>
</organism>
<evidence type="ECO:0000313" key="4">
    <source>
        <dbReference type="EMBL" id="MDT8332905.1"/>
    </source>
</evidence>
<dbReference type="InterPro" id="IPR036162">
    <property type="entry name" value="Resolvase-like_N_sf"/>
</dbReference>
<name>A0ABU3MKQ3_9PROT</name>
<evidence type="ECO:0000259" key="3">
    <source>
        <dbReference type="PROSITE" id="PS51736"/>
    </source>
</evidence>